<evidence type="ECO:0000313" key="4">
    <source>
        <dbReference type="EMBL" id="RQH40841.1"/>
    </source>
</evidence>
<evidence type="ECO:0000259" key="3">
    <source>
        <dbReference type="PROSITE" id="PS50110"/>
    </source>
</evidence>
<dbReference type="AlphaFoldDB" id="A0A3N6P1B0"/>
<accession>A0A3N6P1B0</accession>
<name>A0A3N6P1B0_9CYAN</name>
<dbReference type="InterPro" id="IPR011006">
    <property type="entry name" value="CheY-like_superfamily"/>
</dbReference>
<evidence type="ECO:0000256" key="1">
    <source>
        <dbReference type="ARBA" id="ARBA00022553"/>
    </source>
</evidence>
<dbReference type="Proteomes" id="UP000269154">
    <property type="component" value="Unassembled WGS sequence"/>
</dbReference>
<dbReference type="PANTHER" id="PTHR44591">
    <property type="entry name" value="STRESS RESPONSE REGULATOR PROTEIN 1"/>
    <property type="match status" value="1"/>
</dbReference>
<evidence type="ECO:0000313" key="5">
    <source>
        <dbReference type="Proteomes" id="UP000269154"/>
    </source>
</evidence>
<dbReference type="SUPFAM" id="SSF52172">
    <property type="entry name" value="CheY-like"/>
    <property type="match status" value="1"/>
</dbReference>
<dbReference type="GO" id="GO:0000160">
    <property type="term" value="P:phosphorelay signal transduction system"/>
    <property type="evidence" value="ECO:0007669"/>
    <property type="project" value="InterPro"/>
</dbReference>
<dbReference type="InterPro" id="IPR050595">
    <property type="entry name" value="Bact_response_regulator"/>
</dbReference>
<feature type="domain" description="Response regulatory" evidence="3">
    <location>
        <begin position="8"/>
        <end position="74"/>
    </location>
</feature>
<organism evidence="4 5">
    <name type="scientific">Okeania hirsuta</name>
    <dbReference type="NCBI Taxonomy" id="1458930"/>
    <lineage>
        <taxon>Bacteria</taxon>
        <taxon>Bacillati</taxon>
        <taxon>Cyanobacteriota</taxon>
        <taxon>Cyanophyceae</taxon>
        <taxon>Oscillatoriophycideae</taxon>
        <taxon>Oscillatoriales</taxon>
        <taxon>Microcoleaceae</taxon>
        <taxon>Okeania</taxon>
    </lineage>
</organism>
<dbReference type="PANTHER" id="PTHR44591:SF3">
    <property type="entry name" value="RESPONSE REGULATORY DOMAIN-CONTAINING PROTEIN"/>
    <property type="match status" value="1"/>
</dbReference>
<protein>
    <submittedName>
        <fullName evidence="4">Response regulator</fullName>
    </submittedName>
</protein>
<dbReference type="InterPro" id="IPR001789">
    <property type="entry name" value="Sig_transdc_resp-reg_receiver"/>
</dbReference>
<dbReference type="Pfam" id="PF00072">
    <property type="entry name" value="Response_reg"/>
    <property type="match status" value="1"/>
</dbReference>
<feature type="modified residue" description="4-aspartylphosphate" evidence="2">
    <location>
        <position position="57"/>
    </location>
</feature>
<dbReference type="PROSITE" id="PS50110">
    <property type="entry name" value="RESPONSE_REGULATORY"/>
    <property type="match status" value="1"/>
</dbReference>
<proteinExistence type="predicted"/>
<sequence>MNQKKEHTIMVVDNQYRNAHLILNVLKKSGFNVIAVEDRETAIEKVKNVLPDLILLDIIMLGIDGFEVCSYLQA</sequence>
<reference evidence="4 5" key="1">
    <citation type="journal article" date="2018" name="ACS Chem. Biol.">
        <title>Ketoreductase domain dysfunction expands chemodiversity: malyngamide biosynthesis in the cyanobacterium Okeania hirsuta.</title>
        <authorList>
            <person name="Moss N.A."/>
            <person name="Leao T."/>
            <person name="Rankin M."/>
            <person name="McCullough T.M."/>
            <person name="Qu P."/>
            <person name="Korobeynikov A."/>
            <person name="Smith J.L."/>
            <person name="Gerwick L."/>
            <person name="Gerwick W.H."/>
        </authorList>
    </citation>
    <scope>NUCLEOTIDE SEQUENCE [LARGE SCALE GENOMIC DNA]</scope>
    <source>
        <strain evidence="4 5">PAB10Feb10-1</strain>
    </source>
</reference>
<comment type="caution">
    <text evidence="4">The sequence shown here is derived from an EMBL/GenBank/DDBJ whole genome shotgun (WGS) entry which is preliminary data.</text>
</comment>
<dbReference type="EMBL" id="RCBY01000085">
    <property type="protein sequence ID" value="RQH40841.1"/>
    <property type="molecule type" value="Genomic_DNA"/>
</dbReference>
<evidence type="ECO:0000256" key="2">
    <source>
        <dbReference type="PROSITE-ProRule" id="PRU00169"/>
    </source>
</evidence>
<dbReference type="Gene3D" id="3.40.50.2300">
    <property type="match status" value="1"/>
</dbReference>
<keyword evidence="5" id="KW-1185">Reference proteome</keyword>
<keyword evidence="1 2" id="KW-0597">Phosphoprotein</keyword>
<dbReference type="RefSeq" id="WP_124142984.1">
    <property type="nucleotide sequence ID" value="NZ_CAWOKI010000224.1"/>
</dbReference>
<gene>
    <name evidence="4" type="ORF">D5R40_15935</name>
</gene>